<dbReference type="Proteomes" id="UP001163798">
    <property type="component" value="Unassembled WGS sequence"/>
</dbReference>
<dbReference type="InterPro" id="IPR023631">
    <property type="entry name" value="Amidase_dom"/>
</dbReference>
<dbReference type="InterPro" id="IPR036928">
    <property type="entry name" value="AS_sf"/>
</dbReference>
<feature type="domain" description="Amidase" evidence="1">
    <location>
        <begin position="95"/>
        <end position="542"/>
    </location>
</feature>
<dbReference type="AlphaFoldDB" id="A0AA38L4X2"/>
<protein>
    <submittedName>
        <fullName evidence="2">Amidase signature enzyme</fullName>
    </submittedName>
</protein>
<dbReference type="Gene3D" id="3.90.1300.10">
    <property type="entry name" value="Amidase signature (AS) domain"/>
    <property type="match status" value="1"/>
</dbReference>
<evidence type="ECO:0000259" key="1">
    <source>
        <dbReference type="Pfam" id="PF01425"/>
    </source>
</evidence>
<dbReference type="SUPFAM" id="SSF75304">
    <property type="entry name" value="Amidase signature (AS) enzymes"/>
    <property type="match status" value="1"/>
</dbReference>
<comment type="caution">
    <text evidence="2">The sequence shown here is derived from an EMBL/GenBank/DDBJ whole genome shotgun (WGS) entry which is preliminary data.</text>
</comment>
<dbReference type="EMBL" id="MU793383">
    <property type="protein sequence ID" value="KAJ3784285.1"/>
    <property type="molecule type" value="Genomic_DNA"/>
</dbReference>
<reference evidence="2" key="1">
    <citation type="submission" date="2022-08" db="EMBL/GenBank/DDBJ databases">
        <authorList>
            <consortium name="DOE Joint Genome Institute"/>
            <person name="Min B."/>
            <person name="Riley R."/>
            <person name="Sierra-Patev S."/>
            <person name="Naranjo-Ortiz M."/>
            <person name="Looney B."/>
            <person name="Konkel Z."/>
            <person name="Slot J.C."/>
            <person name="Sakamoto Y."/>
            <person name="Steenwyk J.L."/>
            <person name="Rokas A."/>
            <person name="Carro J."/>
            <person name="Camarero S."/>
            <person name="Ferreira P."/>
            <person name="Molpeceres G."/>
            <person name="Ruiz-Duenas F.J."/>
            <person name="Serrano A."/>
            <person name="Henrissat B."/>
            <person name="Drula E."/>
            <person name="Hughes K.W."/>
            <person name="Mata J.L."/>
            <person name="Ishikawa N.K."/>
            <person name="Vargas-Isla R."/>
            <person name="Ushijima S."/>
            <person name="Smith C.A."/>
            <person name="Ahrendt S."/>
            <person name="Andreopoulos W."/>
            <person name="He G."/>
            <person name="Labutti K."/>
            <person name="Lipzen A."/>
            <person name="Ng V."/>
            <person name="Sandor L."/>
            <person name="Barry K."/>
            <person name="Martinez A.T."/>
            <person name="Xiao Y."/>
            <person name="Gibbons J.G."/>
            <person name="Terashima K."/>
            <person name="Hibbett D.S."/>
            <person name="Grigoriev I.V."/>
        </authorList>
    </citation>
    <scope>NUCLEOTIDE SEQUENCE</scope>
    <source>
        <strain evidence="2">TFB10291</strain>
    </source>
</reference>
<evidence type="ECO:0000313" key="3">
    <source>
        <dbReference type="Proteomes" id="UP001163798"/>
    </source>
</evidence>
<name>A0AA38L4X2_9AGAR</name>
<proteinExistence type="predicted"/>
<organism evidence="2 3">
    <name type="scientific">Lentinula aff. detonsa</name>
    <dbReference type="NCBI Taxonomy" id="2804958"/>
    <lineage>
        <taxon>Eukaryota</taxon>
        <taxon>Fungi</taxon>
        <taxon>Dikarya</taxon>
        <taxon>Basidiomycota</taxon>
        <taxon>Agaricomycotina</taxon>
        <taxon>Agaricomycetes</taxon>
        <taxon>Agaricomycetidae</taxon>
        <taxon>Agaricales</taxon>
        <taxon>Marasmiineae</taxon>
        <taxon>Omphalotaceae</taxon>
        <taxon>Lentinula</taxon>
    </lineage>
</organism>
<dbReference type="InterPro" id="IPR000120">
    <property type="entry name" value="Amidase"/>
</dbReference>
<sequence>MSVTSLNVSASNPISDYDLQKVLDKLGHKLKPEEEPDYLVLLQALDESVESVMNLPDYEPTSDIERFPRKNVNYPKPEENTHGGWAWKCTIQDTKLNNGPLSGRTIVIKDNIAVSGVDCLLGTSMFTGWKPTADATVVTRILEAGGTITGKAVCENLSLGATSFSAATGPVHNPFARGYSTGGSSSGCGLLIASGEADMGMGGDQGGSVRIPASWCGLFGFKPTFGLVPYTGIAPLEPTIDHTGPMTRTCLDNAILLKSIAGRDDLDDRCAGAPLPSELPDYPGTLFAMKDADMPLKGFKIGMVKEGFDICKKGGLNDPRVGVKVQEASEKWRELGAVVEDVSIPMHDLGATLWVCIARMGSLPVLWGGMSGRSGYQMTELTKKMHNIRTEEGWDNTPWSPKNMILNGTYLWDKHPELYGKAINQIRRLRATYNEALSRYNVLVMPTIPYLPTTHAPPEASVLEKVSRSLGQIFNTSPFNATGHPSLSMYVPTPFFAKFIITPGSCSRINICRPVGMLPAREDKNIQFPVGLQITGRHMDEMSIYKAAFAWEAKFDWKEL</sequence>
<dbReference type="GO" id="GO:0003824">
    <property type="term" value="F:catalytic activity"/>
    <property type="evidence" value="ECO:0007669"/>
    <property type="project" value="InterPro"/>
</dbReference>
<dbReference type="PANTHER" id="PTHR11895">
    <property type="entry name" value="TRANSAMIDASE"/>
    <property type="match status" value="1"/>
</dbReference>
<keyword evidence="3" id="KW-1185">Reference proteome</keyword>
<gene>
    <name evidence="2" type="ORF">GGU10DRAFT_315308</name>
</gene>
<dbReference type="Pfam" id="PF01425">
    <property type="entry name" value="Amidase"/>
    <property type="match status" value="1"/>
</dbReference>
<evidence type="ECO:0000313" key="2">
    <source>
        <dbReference type="EMBL" id="KAJ3784285.1"/>
    </source>
</evidence>
<accession>A0AA38L4X2</accession>
<dbReference type="PANTHER" id="PTHR11895:SF83">
    <property type="entry name" value="AMIDASE"/>
    <property type="match status" value="1"/>
</dbReference>